<name>A0A8J3VK55_9ACTN</name>
<evidence type="ECO:0000313" key="2">
    <source>
        <dbReference type="Proteomes" id="UP000612899"/>
    </source>
</evidence>
<comment type="caution">
    <text evidence="1">The sequence shown here is derived from an EMBL/GenBank/DDBJ whole genome shotgun (WGS) entry which is preliminary data.</text>
</comment>
<sequence>MRQPNDLFRQAREQCPSQTTLAEPLSRQELAELVNSWIFQQTGDVVELDANYVGKLERGKIRWPCKLYRDAFRAVLHVQADGELGFYGQRRRSATVVDVDRQQFIRTAGAVMALPWLDLFAPNTPTPVPSKITPIEIEQIRSTAKVFSSWDNTHGGGLAREAVFAQLRWSARLLRADCDARLMPSLFTAVAELGKVAGFMAFDAYAHEDGRRAFRFALACAEQAKDWQLRANILTGLARQAVWLNEADAGLTYMELALVRHDRLTATERAMLHTVRARALAKMGRTQECLAAVGSADQAFAHAKPSEDPPWMAFYDHAQHHGDTGHALFDLSIRGRRTQAAQRLAYSVAHHGPTFARSRAISRTKLASLLMVTGDPRNAASIGLAALDSVGSLRSKRATDDLCELHRMAGAHHQIGAVRDLCDRIVEALANK</sequence>
<evidence type="ECO:0000313" key="1">
    <source>
        <dbReference type="EMBL" id="GIH09400.1"/>
    </source>
</evidence>
<dbReference type="Proteomes" id="UP000612899">
    <property type="component" value="Unassembled WGS sequence"/>
</dbReference>
<keyword evidence="2" id="KW-1185">Reference proteome</keyword>
<reference evidence="1" key="1">
    <citation type="submission" date="2021-01" db="EMBL/GenBank/DDBJ databases">
        <title>Whole genome shotgun sequence of Rhizocola hellebori NBRC 109834.</title>
        <authorList>
            <person name="Komaki H."/>
            <person name="Tamura T."/>
        </authorList>
    </citation>
    <scope>NUCLEOTIDE SEQUENCE</scope>
    <source>
        <strain evidence="1">NBRC 109834</strain>
    </source>
</reference>
<dbReference type="AlphaFoldDB" id="A0A8J3VK55"/>
<proteinExistence type="predicted"/>
<protein>
    <submittedName>
        <fullName evidence="1">Uncharacterized protein</fullName>
    </submittedName>
</protein>
<gene>
    <name evidence="1" type="ORF">Rhe02_74670</name>
</gene>
<accession>A0A8J3VK55</accession>
<organism evidence="1 2">
    <name type="scientific">Rhizocola hellebori</name>
    <dbReference type="NCBI Taxonomy" id="1392758"/>
    <lineage>
        <taxon>Bacteria</taxon>
        <taxon>Bacillati</taxon>
        <taxon>Actinomycetota</taxon>
        <taxon>Actinomycetes</taxon>
        <taxon>Micromonosporales</taxon>
        <taxon>Micromonosporaceae</taxon>
        <taxon>Rhizocola</taxon>
    </lineage>
</organism>
<dbReference type="RefSeq" id="WP_203913132.1">
    <property type="nucleotide sequence ID" value="NZ_BONY01000067.1"/>
</dbReference>
<dbReference type="EMBL" id="BONY01000067">
    <property type="protein sequence ID" value="GIH09400.1"/>
    <property type="molecule type" value="Genomic_DNA"/>
</dbReference>